<organism evidence="5">
    <name type="scientific">marine sediment metagenome</name>
    <dbReference type="NCBI Taxonomy" id="412755"/>
    <lineage>
        <taxon>unclassified sequences</taxon>
        <taxon>metagenomes</taxon>
        <taxon>ecological metagenomes</taxon>
    </lineage>
</organism>
<evidence type="ECO:0000256" key="4">
    <source>
        <dbReference type="ARBA" id="ARBA00022842"/>
    </source>
</evidence>
<dbReference type="InterPro" id="IPR036412">
    <property type="entry name" value="HAD-like_sf"/>
</dbReference>
<dbReference type="InterPro" id="IPR051400">
    <property type="entry name" value="HAD-like_hydrolase"/>
</dbReference>
<keyword evidence="4" id="KW-0460">Magnesium</keyword>
<evidence type="ECO:0000256" key="1">
    <source>
        <dbReference type="ARBA" id="ARBA00001946"/>
    </source>
</evidence>
<dbReference type="PANTHER" id="PTHR46470">
    <property type="entry name" value="N-ACYLNEURAMINATE-9-PHOSPHATASE"/>
    <property type="match status" value="1"/>
</dbReference>
<dbReference type="Gene3D" id="3.40.50.1000">
    <property type="entry name" value="HAD superfamily/HAD-like"/>
    <property type="match status" value="1"/>
</dbReference>
<dbReference type="EMBL" id="LAZR01004356">
    <property type="protein sequence ID" value="KKN09367.1"/>
    <property type="molecule type" value="Genomic_DNA"/>
</dbReference>
<dbReference type="InterPro" id="IPR006439">
    <property type="entry name" value="HAD-SF_hydro_IA"/>
</dbReference>
<dbReference type="NCBIfam" id="TIGR01549">
    <property type="entry name" value="HAD-SF-IA-v1"/>
    <property type="match status" value="1"/>
</dbReference>
<keyword evidence="2" id="KW-0479">Metal-binding</keyword>
<keyword evidence="3" id="KW-0378">Hydrolase</keyword>
<dbReference type="Gene3D" id="1.10.150.520">
    <property type="match status" value="1"/>
</dbReference>
<dbReference type="Pfam" id="PF13419">
    <property type="entry name" value="HAD_2"/>
    <property type="match status" value="1"/>
</dbReference>
<dbReference type="GO" id="GO:0016791">
    <property type="term" value="F:phosphatase activity"/>
    <property type="evidence" value="ECO:0007669"/>
    <property type="project" value="TreeGrafter"/>
</dbReference>
<dbReference type="GO" id="GO:0046872">
    <property type="term" value="F:metal ion binding"/>
    <property type="evidence" value="ECO:0007669"/>
    <property type="project" value="UniProtKB-KW"/>
</dbReference>
<sequence length="218" mass="25511">MDIKINKDSVIVFDLDDTLYNESEYLRSAYIEIAKKLAPKNWKPLFAKLYSFYRCGLDAFEHITETYGISKTELLNIYRNHSPTIYPFEGVMKTFLHIKENKGRVCIITDGRKVTQQGKIKALGLLNYIDTIIISEETGFEKPDEHNFKMIEETYVNGHYWYIADNFRKDFISPNNMGWNTVGLIDNGLNVHYDSHLYFNTKTLPKNFVLSFNEIHIL</sequence>
<protein>
    <submittedName>
        <fullName evidence="5">Uncharacterized protein</fullName>
    </submittedName>
</protein>
<accession>A0A0F9NBR2</accession>
<dbReference type="AlphaFoldDB" id="A0A0F9NBR2"/>
<dbReference type="SFLD" id="SFLDG01129">
    <property type="entry name" value="C1.5:_HAD__Beta-PGM__Phosphata"/>
    <property type="match status" value="1"/>
</dbReference>
<evidence type="ECO:0000256" key="3">
    <source>
        <dbReference type="ARBA" id="ARBA00022801"/>
    </source>
</evidence>
<dbReference type="InterPro" id="IPR023214">
    <property type="entry name" value="HAD_sf"/>
</dbReference>
<dbReference type="SUPFAM" id="SSF56784">
    <property type="entry name" value="HAD-like"/>
    <property type="match status" value="1"/>
</dbReference>
<dbReference type="GO" id="GO:0044281">
    <property type="term" value="P:small molecule metabolic process"/>
    <property type="evidence" value="ECO:0007669"/>
    <property type="project" value="UniProtKB-ARBA"/>
</dbReference>
<evidence type="ECO:0000256" key="2">
    <source>
        <dbReference type="ARBA" id="ARBA00022723"/>
    </source>
</evidence>
<name>A0A0F9NBR2_9ZZZZ</name>
<gene>
    <name evidence="5" type="ORF">LCGC14_1047360</name>
</gene>
<proteinExistence type="predicted"/>
<reference evidence="5" key="1">
    <citation type="journal article" date="2015" name="Nature">
        <title>Complex archaea that bridge the gap between prokaryotes and eukaryotes.</title>
        <authorList>
            <person name="Spang A."/>
            <person name="Saw J.H."/>
            <person name="Jorgensen S.L."/>
            <person name="Zaremba-Niedzwiedzka K."/>
            <person name="Martijn J."/>
            <person name="Lind A.E."/>
            <person name="van Eijk R."/>
            <person name="Schleper C."/>
            <person name="Guy L."/>
            <person name="Ettema T.J."/>
        </authorList>
    </citation>
    <scope>NUCLEOTIDE SEQUENCE</scope>
</reference>
<evidence type="ECO:0000313" key="5">
    <source>
        <dbReference type="EMBL" id="KKN09367.1"/>
    </source>
</evidence>
<dbReference type="PANTHER" id="PTHR46470:SF2">
    <property type="entry name" value="GLYCERALDEHYDE 3-PHOSPHATE PHOSPHATASE"/>
    <property type="match status" value="1"/>
</dbReference>
<comment type="caution">
    <text evidence="5">The sequence shown here is derived from an EMBL/GenBank/DDBJ whole genome shotgun (WGS) entry which is preliminary data.</text>
</comment>
<comment type="cofactor">
    <cofactor evidence="1">
        <name>Mg(2+)</name>
        <dbReference type="ChEBI" id="CHEBI:18420"/>
    </cofactor>
</comment>
<dbReference type="InterPro" id="IPR041492">
    <property type="entry name" value="HAD_2"/>
</dbReference>
<dbReference type="SFLD" id="SFLDS00003">
    <property type="entry name" value="Haloacid_Dehalogenase"/>
    <property type="match status" value="1"/>
</dbReference>